<evidence type="ECO:0000256" key="1">
    <source>
        <dbReference type="SAM" id="MobiDB-lite"/>
    </source>
</evidence>
<proteinExistence type="predicted"/>
<dbReference type="HOGENOM" id="CLU_1161300_0_0_1"/>
<keyword evidence="3" id="KW-1185">Reference proteome</keyword>
<dbReference type="GeneID" id="34528786"/>
<dbReference type="KEGG" id="kng:KNAG_0M01530"/>
<accession>J7SBF6</accession>
<dbReference type="EMBL" id="HE978326">
    <property type="protein sequence ID" value="CCK73006.1"/>
    <property type="molecule type" value="Genomic_DNA"/>
</dbReference>
<organism evidence="2 3">
    <name type="scientific">Huiozyma naganishii (strain ATCC MYA-139 / BCRC 22969 / CBS 8797 / KCTC 17520 / NBRC 10181 / NCYC 3082 / Yp74L-3)</name>
    <name type="common">Yeast</name>
    <name type="synonym">Kazachstania naganishii</name>
    <dbReference type="NCBI Taxonomy" id="1071383"/>
    <lineage>
        <taxon>Eukaryota</taxon>
        <taxon>Fungi</taxon>
        <taxon>Dikarya</taxon>
        <taxon>Ascomycota</taxon>
        <taxon>Saccharomycotina</taxon>
        <taxon>Saccharomycetes</taxon>
        <taxon>Saccharomycetales</taxon>
        <taxon>Saccharomycetaceae</taxon>
        <taxon>Huiozyma</taxon>
    </lineage>
</organism>
<evidence type="ECO:0000313" key="2">
    <source>
        <dbReference type="EMBL" id="CCK73006.1"/>
    </source>
</evidence>
<sequence length="239" mass="27706">MVWQKYWEDYWYKPLEKGALGPSPKAELIKNRPLRFQGKSRMDAYNPMYYTYNFGSDHGIPRSKTVSRLLDVVHSLSDMDFGVEPVSVKPVSTEPVKGINTSIKGFTGKKKIDEDTPKQDTKERRFKRFRNAIHQIKSRCKSSGSRNRIETNKAKDNSLKNNRQTQLQPERIEQKENHKSSTNKASNTVIPRKNFIILGELTVNDKSRVPLGYSRLWKETEKMGKRSVKIQHRQCCGTN</sequence>
<evidence type="ECO:0000313" key="3">
    <source>
        <dbReference type="Proteomes" id="UP000006310"/>
    </source>
</evidence>
<feature type="compositionally biased region" description="Basic and acidic residues" evidence="1">
    <location>
        <begin position="170"/>
        <end position="179"/>
    </location>
</feature>
<name>J7SBF6_HUIN7</name>
<dbReference type="AlphaFoldDB" id="J7SBF6"/>
<reference evidence="2 3" key="1">
    <citation type="journal article" date="2011" name="Proc. Natl. Acad. Sci. U.S.A.">
        <title>Evolutionary erosion of yeast sex chromosomes by mating-type switching accidents.</title>
        <authorList>
            <person name="Gordon J.L."/>
            <person name="Armisen D."/>
            <person name="Proux-Wera E."/>
            <person name="Oheigeartaigh S.S."/>
            <person name="Byrne K.P."/>
            <person name="Wolfe K.H."/>
        </authorList>
    </citation>
    <scope>NUCLEOTIDE SEQUENCE [LARGE SCALE GENOMIC DNA]</scope>
    <source>
        <strain evidence="3">ATCC MYA-139 / BCRC 22969 / CBS 8797 / CCRC 22969 / KCTC 17520 / NBRC 10181 / NCYC 3082</strain>
    </source>
</reference>
<feature type="compositionally biased region" description="Polar residues" evidence="1">
    <location>
        <begin position="159"/>
        <end position="168"/>
    </location>
</feature>
<gene>
    <name evidence="2" type="primary">KNAG0M01530</name>
    <name evidence="2" type="ordered locus">KNAG_0M01530</name>
</gene>
<reference evidence="3" key="2">
    <citation type="submission" date="2012-08" db="EMBL/GenBank/DDBJ databases">
        <title>Genome sequence of Kazachstania naganishii.</title>
        <authorList>
            <person name="Gordon J.L."/>
            <person name="Armisen D."/>
            <person name="Proux-Wera E."/>
            <person name="OhEigeartaigh S.S."/>
            <person name="Byrne K.P."/>
            <person name="Wolfe K.H."/>
        </authorList>
    </citation>
    <scope>NUCLEOTIDE SEQUENCE [LARGE SCALE GENOMIC DNA]</scope>
    <source>
        <strain evidence="3">ATCC MYA-139 / BCRC 22969 / CBS 8797 / CCRC 22969 / KCTC 17520 / NBRC 10181 / NCYC 3082</strain>
    </source>
</reference>
<protein>
    <submittedName>
        <fullName evidence="2">Uncharacterized protein</fullName>
    </submittedName>
</protein>
<dbReference type="RefSeq" id="XP_022467250.1">
    <property type="nucleotide sequence ID" value="XM_022611012.1"/>
</dbReference>
<feature type="compositionally biased region" description="Basic residues" evidence="1">
    <location>
        <begin position="131"/>
        <end position="140"/>
    </location>
</feature>
<feature type="compositionally biased region" description="Basic and acidic residues" evidence="1">
    <location>
        <begin position="147"/>
        <end position="158"/>
    </location>
</feature>
<dbReference type="Proteomes" id="UP000006310">
    <property type="component" value="Chromosome 13"/>
</dbReference>
<feature type="region of interest" description="Disordered" evidence="1">
    <location>
        <begin position="131"/>
        <end position="187"/>
    </location>
</feature>